<protein>
    <submittedName>
        <fullName evidence="2">Uncharacterized protein</fullName>
    </submittedName>
</protein>
<name>A0A3G1L3L3_9CAUD</name>
<organism evidence="2 3">
    <name type="scientific">Synechococcus phage S-CBWM1</name>
    <dbReference type="NCBI Taxonomy" id="2053653"/>
    <lineage>
        <taxon>Viruses</taxon>
        <taxon>Duplodnaviria</taxon>
        <taxon>Heunggongvirae</taxon>
        <taxon>Uroviricota</taxon>
        <taxon>Caudoviricetes</taxon>
        <taxon>Aokuangvirus</taxon>
        <taxon>Aokuangvirus SCBWM1</taxon>
    </lineage>
</organism>
<reference evidence="2 3" key="1">
    <citation type="journal article" date="2018" name="Environ. Microbiol.">
        <title>Novel phage-host interactions and evolution as revealed by a cyanomyovirus isolated from an estuarine environment.</title>
        <authorList>
            <person name="Xu Y."/>
            <person name="Zhang R."/>
            <person name="Wang N."/>
            <person name="Cai L."/>
            <person name="Tong Y."/>
            <person name="Sun Q."/>
            <person name="Chen F."/>
            <person name="Jiao N."/>
        </authorList>
    </citation>
    <scope>NUCLEOTIDE SEQUENCE [LARGE SCALE GENOMIC DNA]</scope>
</reference>
<evidence type="ECO:0000256" key="1">
    <source>
        <dbReference type="SAM" id="MobiDB-lite"/>
    </source>
</evidence>
<dbReference type="EMBL" id="MG450654">
    <property type="protein sequence ID" value="ATW62767.1"/>
    <property type="molecule type" value="Genomic_DNA"/>
</dbReference>
<sequence length="120" mass="13265">MKTFVLPAGQNWRKLGYTLHGDSTEYRSVLADNPEWSLDMLPPVGTVLVTSRGQTSGSMNIGLTPTTGSESQDNLANIYPFRNMEHYQKSLSRYNPSSLMNVEANNGFTMDSVQALTGMQ</sequence>
<accession>A0A3G1L3L3</accession>
<feature type="region of interest" description="Disordered" evidence="1">
    <location>
        <begin position="51"/>
        <end position="73"/>
    </location>
</feature>
<dbReference type="Proteomes" id="UP000274731">
    <property type="component" value="Segment"/>
</dbReference>
<proteinExistence type="predicted"/>
<gene>
    <name evidence="2" type="ORF">SCBWM1_gp83</name>
</gene>
<evidence type="ECO:0000313" key="3">
    <source>
        <dbReference type="Proteomes" id="UP000274731"/>
    </source>
</evidence>
<evidence type="ECO:0000313" key="2">
    <source>
        <dbReference type="EMBL" id="ATW62767.1"/>
    </source>
</evidence>
<keyword evidence="3" id="KW-1185">Reference proteome</keyword>